<accession>A0A0B5AIK7</accession>
<comment type="similarity">
    <text evidence="1">Belongs to the SCO1/2 family.</text>
</comment>
<reference evidence="7 8" key="1">
    <citation type="submission" date="2014-08" db="EMBL/GenBank/DDBJ databases">
        <title>Complete genome of a marine bacteria Jeotgalibacillus malaysiensis.</title>
        <authorList>
            <person name="Yaakop A.S."/>
            <person name="Chan K.-G."/>
            <person name="Goh K.M."/>
        </authorList>
    </citation>
    <scope>NUCLEOTIDE SEQUENCE [LARGE SCALE GENOMIC DNA]</scope>
    <source>
        <strain evidence="7 8">D5</strain>
    </source>
</reference>
<feature type="chain" id="PRO_5002112107" description="Thioredoxin domain-containing protein" evidence="5">
    <location>
        <begin position="22"/>
        <end position="184"/>
    </location>
</feature>
<dbReference type="AlphaFoldDB" id="A0A0B5AIK7"/>
<dbReference type="STRING" id="1508404.JMA_05690"/>
<dbReference type="InterPro" id="IPR036249">
    <property type="entry name" value="Thioredoxin-like_sf"/>
</dbReference>
<dbReference type="PROSITE" id="PS51257">
    <property type="entry name" value="PROKAR_LIPOPROTEIN"/>
    <property type="match status" value="1"/>
</dbReference>
<evidence type="ECO:0000313" key="7">
    <source>
        <dbReference type="EMBL" id="AJD89886.1"/>
    </source>
</evidence>
<dbReference type="PANTHER" id="PTHR12151:SF25">
    <property type="entry name" value="LINALOOL DEHYDRATASE_ISOMERASE DOMAIN-CONTAINING PROTEIN"/>
    <property type="match status" value="1"/>
</dbReference>
<protein>
    <recommendedName>
        <fullName evidence="6">Thioredoxin domain-containing protein</fullName>
    </recommendedName>
</protein>
<dbReference type="PANTHER" id="PTHR12151">
    <property type="entry name" value="ELECTRON TRANSPORT PROTIN SCO1/SENC FAMILY MEMBER"/>
    <property type="match status" value="1"/>
</dbReference>
<dbReference type="PROSITE" id="PS51352">
    <property type="entry name" value="THIOREDOXIN_2"/>
    <property type="match status" value="1"/>
</dbReference>
<dbReference type="InterPro" id="IPR013766">
    <property type="entry name" value="Thioredoxin_domain"/>
</dbReference>
<dbReference type="BioCyc" id="JESP1508404:G14D9-9786-MONOMER"/>
<gene>
    <name evidence="7" type="ORF">JMA_05690</name>
</gene>
<keyword evidence="8" id="KW-1185">Reference proteome</keyword>
<sequence length="184" mass="20688">MKKLMILIAVTLLLAACGSEPDGPPVSGFTYTDQHGEEFSSSELEGKVWIADFIFTNCDTVCPPMTYKMADIQSTLKEQGLDAEIVSFSVDPEVDTPEKLSEFLAQFTEDDSNWHMLTGYGQEEIETFAREEFQSLVNKPEDADQVLHGVTFYVMDQEGRIFSEYNFTEEGVVDKIIDDVEALQ</sequence>
<dbReference type="OrthoDB" id="9811998at2"/>
<evidence type="ECO:0000256" key="2">
    <source>
        <dbReference type="ARBA" id="ARBA00023008"/>
    </source>
</evidence>
<proteinExistence type="inferred from homology"/>
<keyword evidence="5" id="KW-0732">Signal</keyword>
<feature type="disulfide bond" description="Redox-active" evidence="4">
    <location>
        <begin position="58"/>
        <end position="62"/>
    </location>
</feature>
<evidence type="ECO:0000256" key="3">
    <source>
        <dbReference type="PIRSR" id="PIRSR603782-1"/>
    </source>
</evidence>
<feature type="binding site" evidence="3">
    <location>
        <position position="58"/>
    </location>
    <ligand>
        <name>Cu cation</name>
        <dbReference type="ChEBI" id="CHEBI:23378"/>
    </ligand>
</feature>
<feature type="binding site" evidence="3">
    <location>
        <position position="148"/>
    </location>
    <ligand>
        <name>Cu cation</name>
        <dbReference type="ChEBI" id="CHEBI:23378"/>
    </ligand>
</feature>
<dbReference type="Proteomes" id="UP000031449">
    <property type="component" value="Chromosome"/>
</dbReference>
<dbReference type="GO" id="GO:0046872">
    <property type="term" value="F:metal ion binding"/>
    <property type="evidence" value="ECO:0007669"/>
    <property type="project" value="UniProtKB-KW"/>
</dbReference>
<evidence type="ECO:0000256" key="1">
    <source>
        <dbReference type="ARBA" id="ARBA00010996"/>
    </source>
</evidence>
<dbReference type="SUPFAM" id="SSF52833">
    <property type="entry name" value="Thioredoxin-like"/>
    <property type="match status" value="1"/>
</dbReference>
<evidence type="ECO:0000256" key="4">
    <source>
        <dbReference type="PIRSR" id="PIRSR603782-2"/>
    </source>
</evidence>
<keyword evidence="4" id="KW-1015">Disulfide bond</keyword>
<dbReference type="Pfam" id="PF02630">
    <property type="entry name" value="SCO1-SenC"/>
    <property type="match status" value="1"/>
</dbReference>
<dbReference type="EMBL" id="CP009416">
    <property type="protein sequence ID" value="AJD89886.1"/>
    <property type="molecule type" value="Genomic_DNA"/>
</dbReference>
<dbReference type="HOGENOM" id="CLU_050131_2_1_9"/>
<organism evidence="7 8">
    <name type="scientific">Jeotgalibacillus malaysiensis</name>
    <dbReference type="NCBI Taxonomy" id="1508404"/>
    <lineage>
        <taxon>Bacteria</taxon>
        <taxon>Bacillati</taxon>
        <taxon>Bacillota</taxon>
        <taxon>Bacilli</taxon>
        <taxon>Bacillales</taxon>
        <taxon>Caryophanaceae</taxon>
        <taxon>Jeotgalibacillus</taxon>
    </lineage>
</organism>
<name>A0A0B5AIK7_9BACL</name>
<dbReference type="Gene3D" id="3.40.30.10">
    <property type="entry name" value="Glutaredoxin"/>
    <property type="match status" value="1"/>
</dbReference>
<keyword evidence="3" id="KW-0479">Metal-binding</keyword>
<keyword evidence="2 3" id="KW-0186">Copper</keyword>
<dbReference type="KEGG" id="jeo:JMA_05690"/>
<dbReference type="InterPro" id="IPR003782">
    <property type="entry name" value="SCO1/SenC"/>
</dbReference>
<evidence type="ECO:0000256" key="5">
    <source>
        <dbReference type="SAM" id="SignalP"/>
    </source>
</evidence>
<feature type="binding site" evidence="3">
    <location>
        <position position="62"/>
    </location>
    <ligand>
        <name>Cu cation</name>
        <dbReference type="ChEBI" id="CHEBI:23378"/>
    </ligand>
</feature>
<evidence type="ECO:0000259" key="6">
    <source>
        <dbReference type="PROSITE" id="PS51352"/>
    </source>
</evidence>
<evidence type="ECO:0000313" key="8">
    <source>
        <dbReference type="Proteomes" id="UP000031449"/>
    </source>
</evidence>
<dbReference type="CDD" id="cd02968">
    <property type="entry name" value="SCO"/>
    <property type="match status" value="1"/>
</dbReference>
<feature type="signal peptide" evidence="5">
    <location>
        <begin position="1"/>
        <end position="21"/>
    </location>
</feature>
<feature type="domain" description="Thioredoxin" evidence="6">
    <location>
        <begin position="20"/>
        <end position="184"/>
    </location>
</feature>